<comment type="subcellular location">
    <subcellularLocation>
        <location evidence="1">Nucleus</location>
    </subcellularLocation>
</comment>
<dbReference type="PANTHER" id="PTHR12940">
    <property type="entry name" value="ES-2 PROTEIN - RELATED"/>
    <property type="match status" value="1"/>
</dbReference>
<dbReference type="PANTHER" id="PTHR12940:SF0">
    <property type="entry name" value="SPLICING FACTOR ESS-2 HOMOLOG"/>
    <property type="match status" value="1"/>
</dbReference>
<evidence type="ECO:0000256" key="2">
    <source>
        <dbReference type="ARBA" id="ARBA00009072"/>
    </source>
</evidence>
<keyword evidence="6" id="KW-1185">Reference proteome</keyword>
<feature type="compositionally biased region" description="Polar residues" evidence="4">
    <location>
        <begin position="466"/>
        <end position="483"/>
    </location>
</feature>
<dbReference type="Pfam" id="PF09751">
    <property type="entry name" value="Es2"/>
    <property type="match status" value="1"/>
</dbReference>
<gene>
    <name evidence="5" type="ORF">CBOVIS_LOCUS5470</name>
</gene>
<keyword evidence="3" id="KW-0539">Nucleus</keyword>
<evidence type="ECO:0000256" key="4">
    <source>
        <dbReference type="SAM" id="MobiDB-lite"/>
    </source>
</evidence>
<dbReference type="GO" id="GO:0071013">
    <property type="term" value="C:catalytic step 2 spliceosome"/>
    <property type="evidence" value="ECO:0007669"/>
    <property type="project" value="TreeGrafter"/>
</dbReference>
<feature type="region of interest" description="Disordered" evidence="4">
    <location>
        <begin position="112"/>
        <end position="136"/>
    </location>
</feature>
<protein>
    <recommendedName>
        <fullName evidence="7">Splicing factor ESS-2 homolog</fullName>
    </recommendedName>
</protein>
<evidence type="ECO:0008006" key="7">
    <source>
        <dbReference type="Google" id="ProtNLM"/>
    </source>
</evidence>
<proteinExistence type="inferred from homology"/>
<evidence type="ECO:0000256" key="1">
    <source>
        <dbReference type="ARBA" id="ARBA00004123"/>
    </source>
</evidence>
<dbReference type="Proteomes" id="UP000494206">
    <property type="component" value="Unassembled WGS sequence"/>
</dbReference>
<comment type="caution">
    <text evidence="5">The sequence shown here is derived from an EMBL/GenBank/DDBJ whole genome shotgun (WGS) entry which is preliminary data.</text>
</comment>
<reference evidence="5 6" key="1">
    <citation type="submission" date="2020-04" db="EMBL/GenBank/DDBJ databases">
        <authorList>
            <person name="Laetsch R D."/>
            <person name="Stevens L."/>
            <person name="Kumar S."/>
            <person name="Blaxter L. M."/>
        </authorList>
    </citation>
    <scope>NUCLEOTIDE SEQUENCE [LARGE SCALE GENOMIC DNA]</scope>
</reference>
<name>A0A8S1ES67_9PELO</name>
<evidence type="ECO:0000313" key="6">
    <source>
        <dbReference type="Proteomes" id="UP000494206"/>
    </source>
</evidence>
<dbReference type="EMBL" id="CADEPM010000003">
    <property type="protein sequence ID" value="CAB3402935.1"/>
    <property type="molecule type" value="Genomic_DNA"/>
</dbReference>
<dbReference type="InterPro" id="IPR019148">
    <property type="entry name" value="Nuclear_protein_DGCR14_ESS-2"/>
</dbReference>
<feature type="compositionally biased region" description="Basic and acidic residues" evidence="4">
    <location>
        <begin position="491"/>
        <end position="508"/>
    </location>
</feature>
<feature type="region of interest" description="Disordered" evidence="4">
    <location>
        <begin position="452"/>
        <end position="508"/>
    </location>
</feature>
<evidence type="ECO:0000313" key="5">
    <source>
        <dbReference type="EMBL" id="CAB3402935.1"/>
    </source>
</evidence>
<sequence>MEELSSFDKEDKRVKHAVVPSSVNDNKVVKLSQKTLTTKKIVRKVLPEEKYVKNLEKIIEKDYFPELKKMQAQKDYLEAVANKDVVKIRELQMKYCSGASIRTNCSFRTPGTSTSMVEIEDTPSSSTPAYERTPAEGNDLDWIHENLPYANEEGDNEAIARKRRKKQNINLTTYLNKFTSEDNASFEELAQVTKEREEAKRKWLYEAEEKHNKEKIAYQPIAAEADVQLAIKSASDADDLRPNAVDNWKYTAWNTVLFNPDGVSLTKQEAIEAAKKQKIEINKNATRFPGDLKLKPSDEAMSRAAVNQALNNVGKVDVLGQEVNPTNSLKLLATPQPDPEIMDSPLMTWGEIDGTPFRLDQPDFSEPSSGAPTFKIPDIPFREKIAQNMHDSIADKYREKRKIAMKAAEGAHKTPGFGSTRKMQKLAQLSPAAQRFASKKLGLQVAKTPAPQESLSIRSWIKSPARASTTPGSSWSSGAQTPRTPILSMVRKKEPTKDDDRAKAGDFF</sequence>
<comment type="similarity">
    <text evidence="2">Belongs to the ESS2 family.</text>
</comment>
<dbReference type="OrthoDB" id="19679at2759"/>
<organism evidence="5 6">
    <name type="scientific">Caenorhabditis bovis</name>
    <dbReference type="NCBI Taxonomy" id="2654633"/>
    <lineage>
        <taxon>Eukaryota</taxon>
        <taxon>Metazoa</taxon>
        <taxon>Ecdysozoa</taxon>
        <taxon>Nematoda</taxon>
        <taxon>Chromadorea</taxon>
        <taxon>Rhabditida</taxon>
        <taxon>Rhabditina</taxon>
        <taxon>Rhabditomorpha</taxon>
        <taxon>Rhabditoidea</taxon>
        <taxon>Rhabditidae</taxon>
        <taxon>Peloderinae</taxon>
        <taxon>Caenorhabditis</taxon>
    </lineage>
</organism>
<accession>A0A8S1ES67</accession>
<evidence type="ECO:0000256" key="3">
    <source>
        <dbReference type="ARBA" id="ARBA00023242"/>
    </source>
</evidence>
<feature type="compositionally biased region" description="Polar residues" evidence="4">
    <location>
        <begin position="112"/>
        <end position="128"/>
    </location>
</feature>
<dbReference type="AlphaFoldDB" id="A0A8S1ES67"/>